<evidence type="ECO:0000313" key="1">
    <source>
        <dbReference type="EMBL" id="KAF9476195.1"/>
    </source>
</evidence>
<keyword evidence="2" id="KW-1185">Reference proteome</keyword>
<accession>A0A9P5YY94</accession>
<proteinExistence type="predicted"/>
<dbReference type="Proteomes" id="UP000807469">
    <property type="component" value="Unassembled WGS sequence"/>
</dbReference>
<dbReference type="OrthoDB" id="5983317at2759"/>
<name>A0A9P5YY94_9AGAR</name>
<dbReference type="EMBL" id="MU155303">
    <property type="protein sequence ID" value="KAF9476195.1"/>
    <property type="molecule type" value="Genomic_DNA"/>
</dbReference>
<evidence type="ECO:0000313" key="2">
    <source>
        <dbReference type="Proteomes" id="UP000807469"/>
    </source>
</evidence>
<protein>
    <submittedName>
        <fullName evidence="1">Uncharacterized protein</fullName>
    </submittedName>
</protein>
<reference evidence="1" key="1">
    <citation type="submission" date="2020-11" db="EMBL/GenBank/DDBJ databases">
        <authorList>
            <consortium name="DOE Joint Genome Institute"/>
            <person name="Ahrendt S."/>
            <person name="Riley R."/>
            <person name="Andreopoulos W."/>
            <person name="Labutti K."/>
            <person name="Pangilinan J."/>
            <person name="Ruiz-Duenas F.J."/>
            <person name="Barrasa J.M."/>
            <person name="Sanchez-Garcia M."/>
            <person name="Camarero S."/>
            <person name="Miyauchi S."/>
            <person name="Serrano A."/>
            <person name="Linde D."/>
            <person name="Babiker R."/>
            <person name="Drula E."/>
            <person name="Ayuso-Fernandez I."/>
            <person name="Pacheco R."/>
            <person name="Padilla G."/>
            <person name="Ferreira P."/>
            <person name="Barriuso J."/>
            <person name="Kellner H."/>
            <person name="Castanera R."/>
            <person name="Alfaro M."/>
            <person name="Ramirez L."/>
            <person name="Pisabarro A.G."/>
            <person name="Kuo A."/>
            <person name="Tritt A."/>
            <person name="Lipzen A."/>
            <person name="He G."/>
            <person name="Yan M."/>
            <person name="Ng V."/>
            <person name="Cullen D."/>
            <person name="Martin F."/>
            <person name="Rosso M.-N."/>
            <person name="Henrissat B."/>
            <person name="Hibbett D."/>
            <person name="Martinez A.T."/>
            <person name="Grigoriev I.V."/>
        </authorList>
    </citation>
    <scope>NUCLEOTIDE SEQUENCE</scope>
    <source>
        <strain evidence="1">CIRM-BRFM 674</strain>
    </source>
</reference>
<organism evidence="1 2">
    <name type="scientific">Pholiota conissans</name>
    <dbReference type="NCBI Taxonomy" id="109636"/>
    <lineage>
        <taxon>Eukaryota</taxon>
        <taxon>Fungi</taxon>
        <taxon>Dikarya</taxon>
        <taxon>Basidiomycota</taxon>
        <taxon>Agaricomycotina</taxon>
        <taxon>Agaricomycetes</taxon>
        <taxon>Agaricomycetidae</taxon>
        <taxon>Agaricales</taxon>
        <taxon>Agaricineae</taxon>
        <taxon>Strophariaceae</taxon>
        <taxon>Pholiota</taxon>
    </lineage>
</organism>
<comment type="caution">
    <text evidence="1">The sequence shown here is derived from an EMBL/GenBank/DDBJ whole genome shotgun (WGS) entry which is preliminary data.</text>
</comment>
<sequence>MDDFDIQNLRLARASDSFKLHVKTNKETAMIGEGQATTFTVGMSPQNKMDVMNSTLLAQLAASGHCHRFNQTKEWYQYYSHILENIGWTVTAFNWSQASVKDSTLSLNKVILQFLKTYLTANQMVAVEHLIDALENTEDPVVKTFTAGASDSHQANFQLGTCAEDEEGTISFSMGAFTFSTSEKITNLMVTEYNTDTAMFENAFQTMIFNPEVYGRIRAAILDKLAQNATDLIHELTLPSRH</sequence>
<gene>
    <name evidence="1" type="ORF">BDN70DRAFT_882736</name>
</gene>
<dbReference type="AlphaFoldDB" id="A0A9P5YY94"/>